<dbReference type="SUPFAM" id="SSF52047">
    <property type="entry name" value="RNI-like"/>
    <property type="match status" value="1"/>
</dbReference>
<keyword evidence="1" id="KW-0677">Repeat</keyword>
<dbReference type="Proteomes" id="UP000663852">
    <property type="component" value="Unassembled WGS sequence"/>
</dbReference>
<evidence type="ECO:0000256" key="1">
    <source>
        <dbReference type="ARBA" id="ARBA00022737"/>
    </source>
</evidence>
<dbReference type="PANTHER" id="PTHR14224:SF37">
    <property type="entry name" value="LEUCINE-RICH REPEAT-CONTAINING PROTEIN 14"/>
    <property type="match status" value="1"/>
</dbReference>
<dbReference type="InterPro" id="IPR050694">
    <property type="entry name" value="LRRC14/PRAME"/>
</dbReference>
<dbReference type="InterPro" id="IPR032675">
    <property type="entry name" value="LRR_dom_sf"/>
</dbReference>
<dbReference type="OrthoDB" id="6479713at2759"/>
<dbReference type="PANTHER" id="PTHR14224">
    <property type="entry name" value="SIMILAR TO PREFERENTIALLY EXPRESSED ANTIGEN IN MELANOMA-LIKE 3"/>
    <property type="match status" value="1"/>
</dbReference>
<protein>
    <submittedName>
        <fullName evidence="3">Uncharacterized protein</fullName>
    </submittedName>
</protein>
<dbReference type="EMBL" id="CAJNOJ010000002">
    <property type="protein sequence ID" value="CAF0729756.1"/>
    <property type="molecule type" value="Genomic_DNA"/>
</dbReference>
<sequence length="557" mass="64817">MSHQETNSVSSDFSYLFFRNGASFRINYDDNDDSNSIKPSTVPKLTELCCSVIVRNERLTEQACETIPKELFDPLFRAALRYTQDDSCINVLISRWPYRVFRLEDFVDEKLTSLKMLLCEKTALQRTKQAIKYSVIIIPRFIDSVRQQQQQQEQINEKRLSNLRILDVTNFPVVELIIRYISTHCRLAEKESRRNQLIDIYNQQHHQIPPDSSANANEESQYTIETRHSQNTSNHNNDDLIKSSSYPEDIIIIRFDCIIQDYRTYVELLSALRSSTPNIQLQICTIDMRCIGLALVSSFLDHVNNRFVHTLRIPYNVLTRQNLKYFLPRLPKLTQLHTLDLSCNFIDFRLNQDDLEQFCTVLSQLKHLKNLSLSGSPITNRLEFILNAIDHSLEVLNLDFCSLYENDLISLSQMSTRHQFLHLDLGTNRLNRFMRQLLIVLIKQSRLVVLDLDYNRFSSNDYLELIACCQRLSSLKSLSVRGPNSLTTQLAAATFIGEHYGCLRSWKIASPIEYSLNRFVGNDEQNYLIQTIMPYEMFVNEMNKRAKCLVSISELSV</sequence>
<reference evidence="3" key="1">
    <citation type="submission" date="2021-02" db="EMBL/GenBank/DDBJ databases">
        <authorList>
            <person name="Nowell W R."/>
        </authorList>
    </citation>
    <scope>NUCLEOTIDE SEQUENCE</scope>
</reference>
<gene>
    <name evidence="2" type="ORF">EDS130_LOCUS1016</name>
    <name evidence="3" type="ORF">XAT740_LOCUS18868</name>
</gene>
<keyword evidence="4" id="KW-1185">Reference proteome</keyword>
<evidence type="ECO:0000313" key="4">
    <source>
        <dbReference type="Proteomes" id="UP000663828"/>
    </source>
</evidence>
<accession>A0A814PW18</accession>
<dbReference type="Gene3D" id="3.80.10.10">
    <property type="entry name" value="Ribonuclease Inhibitor"/>
    <property type="match status" value="1"/>
</dbReference>
<dbReference type="GO" id="GO:0005737">
    <property type="term" value="C:cytoplasm"/>
    <property type="evidence" value="ECO:0007669"/>
    <property type="project" value="TreeGrafter"/>
</dbReference>
<dbReference type="AlphaFoldDB" id="A0A814PW18"/>
<proteinExistence type="predicted"/>
<dbReference type="EMBL" id="CAJNOR010001271">
    <property type="protein sequence ID" value="CAF1111157.1"/>
    <property type="molecule type" value="Genomic_DNA"/>
</dbReference>
<name>A0A814PW18_ADIRI</name>
<organism evidence="3 4">
    <name type="scientific">Adineta ricciae</name>
    <name type="common">Rotifer</name>
    <dbReference type="NCBI Taxonomy" id="249248"/>
    <lineage>
        <taxon>Eukaryota</taxon>
        <taxon>Metazoa</taxon>
        <taxon>Spiralia</taxon>
        <taxon>Gnathifera</taxon>
        <taxon>Rotifera</taxon>
        <taxon>Eurotatoria</taxon>
        <taxon>Bdelloidea</taxon>
        <taxon>Adinetida</taxon>
        <taxon>Adinetidae</taxon>
        <taxon>Adineta</taxon>
    </lineage>
</organism>
<evidence type="ECO:0000313" key="2">
    <source>
        <dbReference type="EMBL" id="CAF0729756.1"/>
    </source>
</evidence>
<dbReference type="Proteomes" id="UP000663828">
    <property type="component" value="Unassembled WGS sequence"/>
</dbReference>
<comment type="caution">
    <text evidence="3">The sequence shown here is derived from an EMBL/GenBank/DDBJ whole genome shotgun (WGS) entry which is preliminary data.</text>
</comment>
<evidence type="ECO:0000313" key="3">
    <source>
        <dbReference type="EMBL" id="CAF1111157.1"/>
    </source>
</evidence>